<feature type="non-terminal residue" evidence="1">
    <location>
        <position position="344"/>
    </location>
</feature>
<dbReference type="Proteomes" id="UP000799436">
    <property type="component" value="Unassembled WGS sequence"/>
</dbReference>
<protein>
    <submittedName>
        <fullName evidence="1">Actin-like ATPase domain-containing protein</fullName>
    </submittedName>
</protein>
<dbReference type="PANTHER" id="PTHR11937">
    <property type="entry name" value="ACTIN"/>
    <property type="match status" value="1"/>
</dbReference>
<evidence type="ECO:0000313" key="1">
    <source>
        <dbReference type="EMBL" id="KAF2766247.1"/>
    </source>
</evidence>
<dbReference type="Gene3D" id="3.90.640.10">
    <property type="entry name" value="Actin, Chain A, domain 4"/>
    <property type="match status" value="1"/>
</dbReference>
<proteinExistence type="predicted"/>
<dbReference type="Gene3D" id="3.30.420.40">
    <property type="match status" value="2"/>
</dbReference>
<dbReference type="InterPro" id="IPR043129">
    <property type="entry name" value="ATPase_NBD"/>
</dbReference>
<dbReference type="EMBL" id="ML995875">
    <property type="protein sequence ID" value="KAF2766247.1"/>
    <property type="molecule type" value="Genomic_DNA"/>
</dbReference>
<accession>A0A6G1L059</accession>
<dbReference type="OrthoDB" id="337660at2759"/>
<organism evidence="1 2">
    <name type="scientific">Teratosphaeria nubilosa</name>
    <dbReference type="NCBI Taxonomy" id="161662"/>
    <lineage>
        <taxon>Eukaryota</taxon>
        <taxon>Fungi</taxon>
        <taxon>Dikarya</taxon>
        <taxon>Ascomycota</taxon>
        <taxon>Pezizomycotina</taxon>
        <taxon>Dothideomycetes</taxon>
        <taxon>Dothideomycetidae</taxon>
        <taxon>Mycosphaerellales</taxon>
        <taxon>Teratosphaeriaceae</taxon>
        <taxon>Teratosphaeria</taxon>
    </lineage>
</organism>
<dbReference type="AlphaFoldDB" id="A0A6G1L059"/>
<sequence length="344" mass="38261">MLPAPLLEIVLRVLFNHYSQPPDVTLMTVPILTTVAAGLRCSLLIDVGWEETIVTAVGEYREIAQRRSVRAGKMLTQEMAKVLHEVAQGAERSRKPAIDFAQVEEVTQRLGWCRPRVNDGTRPGIKTIPLQDGRSLDCAFQSLSEPAEAALFASSTDLGQIDDHDLPIHHLAYNVLLSLPQDLRALCVSRIVLTGGVSNIAGLKQRVLHELNQIIKVSSRGWDPVASYGSATSWHERALRERDANIASQPKPPDPMQVPVSALKKPIQENVPHHLRVHDDIRDEITAKAERHTPRKQKEEVKREVRGVDTLGAWAGASLMASLRVKGVHEVEREDFLKHGLRNL</sequence>
<keyword evidence="2" id="KW-1185">Reference proteome</keyword>
<name>A0A6G1L059_9PEZI</name>
<dbReference type="SUPFAM" id="SSF53067">
    <property type="entry name" value="Actin-like ATPase domain"/>
    <property type="match status" value="1"/>
</dbReference>
<dbReference type="InterPro" id="IPR004000">
    <property type="entry name" value="Actin"/>
</dbReference>
<gene>
    <name evidence="1" type="ORF">EJ03DRAFT_298835</name>
</gene>
<reference evidence="1" key="1">
    <citation type="journal article" date="2020" name="Stud. Mycol.">
        <title>101 Dothideomycetes genomes: a test case for predicting lifestyles and emergence of pathogens.</title>
        <authorList>
            <person name="Haridas S."/>
            <person name="Albert R."/>
            <person name="Binder M."/>
            <person name="Bloem J."/>
            <person name="Labutti K."/>
            <person name="Salamov A."/>
            <person name="Andreopoulos B."/>
            <person name="Baker S."/>
            <person name="Barry K."/>
            <person name="Bills G."/>
            <person name="Bluhm B."/>
            <person name="Cannon C."/>
            <person name="Castanera R."/>
            <person name="Culley D."/>
            <person name="Daum C."/>
            <person name="Ezra D."/>
            <person name="Gonzalez J."/>
            <person name="Henrissat B."/>
            <person name="Kuo A."/>
            <person name="Liang C."/>
            <person name="Lipzen A."/>
            <person name="Lutzoni F."/>
            <person name="Magnuson J."/>
            <person name="Mondo S."/>
            <person name="Nolan M."/>
            <person name="Ohm R."/>
            <person name="Pangilinan J."/>
            <person name="Park H.-J."/>
            <person name="Ramirez L."/>
            <person name="Alfaro M."/>
            <person name="Sun H."/>
            <person name="Tritt A."/>
            <person name="Yoshinaga Y."/>
            <person name="Zwiers L.-H."/>
            <person name="Turgeon B."/>
            <person name="Goodwin S."/>
            <person name="Spatafora J."/>
            <person name="Crous P."/>
            <person name="Grigoriev I."/>
        </authorList>
    </citation>
    <scope>NUCLEOTIDE SEQUENCE</scope>
    <source>
        <strain evidence="1">CBS 116005</strain>
    </source>
</reference>
<evidence type="ECO:0000313" key="2">
    <source>
        <dbReference type="Proteomes" id="UP000799436"/>
    </source>
</evidence>